<feature type="modified residue" description="4-aspartylphosphate" evidence="1">
    <location>
        <position position="65"/>
    </location>
</feature>
<dbReference type="AlphaFoldDB" id="A0A0G0MFD2"/>
<dbReference type="SUPFAM" id="SSF52172">
    <property type="entry name" value="CheY-like"/>
    <property type="match status" value="1"/>
</dbReference>
<evidence type="ECO:0000313" key="3">
    <source>
        <dbReference type="EMBL" id="KKR02754.1"/>
    </source>
</evidence>
<organism evidence="3 4">
    <name type="scientific">Candidatus Uhrbacteria bacterium GW2011_GWF2_39_13</name>
    <dbReference type="NCBI Taxonomy" id="1618995"/>
    <lineage>
        <taxon>Bacteria</taxon>
        <taxon>Candidatus Uhriibacteriota</taxon>
    </lineage>
</organism>
<dbReference type="Pfam" id="PF00072">
    <property type="entry name" value="Response_reg"/>
    <property type="match status" value="1"/>
</dbReference>
<reference evidence="3 4" key="1">
    <citation type="journal article" date="2015" name="Nature">
        <title>rRNA introns, odd ribosomes, and small enigmatic genomes across a large radiation of phyla.</title>
        <authorList>
            <person name="Brown C.T."/>
            <person name="Hug L.A."/>
            <person name="Thomas B.C."/>
            <person name="Sharon I."/>
            <person name="Castelle C.J."/>
            <person name="Singh A."/>
            <person name="Wilkins M.J."/>
            <person name="Williams K.H."/>
            <person name="Banfield J.F."/>
        </authorList>
    </citation>
    <scope>NUCLEOTIDE SEQUENCE [LARGE SCALE GENOMIC DNA]</scope>
</reference>
<dbReference type="EMBL" id="LBWG01000050">
    <property type="protein sequence ID" value="KKR02754.1"/>
    <property type="molecule type" value="Genomic_DNA"/>
</dbReference>
<dbReference type="CDD" id="cd17557">
    <property type="entry name" value="REC_Rcp-like"/>
    <property type="match status" value="1"/>
</dbReference>
<gene>
    <name evidence="3" type="ORF">UT30_C0050G0002</name>
</gene>
<evidence type="ECO:0000313" key="4">
    <source>
        <dbReference type="Proteomes" id="UP000033935"/>
    </source>
</evidence>
<dbReference type="InterPro" id="IPR052893">
    <property type="entry name" value="TCS_response_regulator"/>
</dbReference>
<sequence length="157" mass="17882">MEKIILLIEDNEDDAKLTKMSLEANNIANQVVVIDDGADALEYIFCQGKYAQRDIKDIPAVILLDIKLPKVSGLQILEKIRADNRTKNLPVVLLTSSTEERDMIEAYEKGCNSYICKPVDFKQFADAVKQLGLYWLVLNKIPNNSFKKEILKYDKTN</sequence>
<dbReference type="Gene3D" id="3.40.50.2300">
    <property type="match status" value="1"/>
</dbReference>
<dbReference type="Proteomes" id="UP000033935">
    <property type="component" value="Unassembled WGS sequence"/>
</dbReference>
<dbReference type="PANTHER" id="PTHR44520">
    <property type="entry name" value="RESPONSE REGULATOR RCP1-RELATED"/>
    <property type="match status" value="1"/>
</dbReference>
<dbReference type="SMART" id="SM00448">
    <property type="entry name" value="REC"/>
    <property type="match status" value="1"/>
</dbReference>
<proteinExistence type="predicted"/>
<dbReference type="InterPro" id="IPR011006">
    <property type="entry name" value="CheY-like_superfamily"/>
</dbReference>
<dbReference type="GO" id="GO:0000160">
    <property type="term" value="P:phosphorelay signal transduction system"/>
    <property type="evidence" value="ECO:0007669"/>
    <property type="project" value="InterPro"/>
</dbReference>
<evidence type="ECO:0000256" key="1">
    <source>
        <dbReference type="PROSITE-ProRule" id="PRU00169"/>
    </source>
</evidence>
<protein>
    <submittedName>
        <fullName evidence="3">Response regulator receiver</fullName>
    </submittedName>
</protein>
<dbReference type="PROSITE" id="PS50110">
    <property type="entry name" value="RESPONSE_REGULATORY"/>
    <property type="match status" value="1"/>
</dbReference>
<name>A0A0G0MFD2_9BACT</name>
<keyword evidence="1" id="KW-0597">Phosphoprotein</keyword>
<evidence type="ECO:0000259" key="2">
    <source>
        <dbReference type="PROSITE" id="PS50110"/>
    </source>
</evidence>
<comment type="caution">
    <text evidence="3">The sequence shown here is derived from an EMBL/GenBank/DDBJ whole genome shotgun (WGS) entry which is preliminary data.</text>
</comment>
<feature type="domain" description="Response regulatory" evidence="2">
    <location>
        <begin position="4"/>
        <end position="132"/>
    </location>
</feature>
<accession>A0A0G0MFD2</accession>
<dbReference type="InterPro" id="IPR001789">
    <property type="entry name" value="Sig_transdc_resp-reg_receiver"/>
</dbReference>
<dbReference type="PANTHER" id="PTHR44520:SF1">
    <property type="entry name" value="TWO-COMPONENT SYSTEM REGULATORY PROTEIN"/>
    <property type="match status" value="1"/>
</dbReference>